<keyword evidence="2" id="KW-1185">Reference proteome</keyword>
<evidence type="ECO:0000313" key="1">
    <source>
        <dbReference type="EMBL" id="KHE42082.1"/>
    </source>
</evidence>
<organism evidence="1 2">
    <name type="scientific">Alistipes inops</name>
    <dbReference type="NCBI Taxonomy" id="1501391"/>
    <lineage>
        <taxon>Bacteria</taxon>
        <taxon>Pseudomonadati</taxon>
        <taxon>Bacteroidota</taxon>
        <taxon>Bacteroidia</taxon>
        <taxon>Bacteroidales</taxon>
        <taxon>Rikenellaceae</taxon>
        <taxon>Alistipes</taxon>
    </lineage>
</organism>
<protein>
    <submittedName>
        <fullName evidence="1">Uncharacterized protein</fullName>
    </submittedName>
</protein>
<comment type="caution">
    <text evidence="1">The sequence shown here is derived from an EMBL/GenBank/DDBJ whole genome shotgun (WGS) entry which is preliminary data.</text>
</comment>
<dbReference type="RefSeq" id="WP_035473179.1">
    <property type="nucleotide sequence ID" value="NZ_JRGF01000006.1"/>
</dbReference>
<sequence>MVPNSFPDKDFRSIEVVSDTDFDEAHPAGTRLDDVMMFCSASPWRFIRSRYVEQGEWNAGVPAEVYRYFGTVLPYDTEWKSCYHPVYGKVSELTTDDLTLLGGDDGGRRMGMIGVLTFLVRPNRAATHTLTVTLTSVDGERYSAYAAVALE</sequence>
<proteinExistence type="predicted"/>
<gene>
    <name evidence="1" type="ORF">LG35_05880</name>
</gene>
<dbReference type="Proteomes" id="UP000030889">
    <property type="component" value="Unassembled WGS sequence"/>
</dbReference>
<reference evidence="1 2" key="1">
    <citation type="submission" date="2014-09" db="EMBL/GenBank/DDBJ databases">
        <title>Alistipes sp. 627, sp. nov., a novel member of the family Rikenellaceae isolated from human faeces.</title>
        <authorList>
            <person name="Shkoporov A.N."/>
            <person name="Chaplin A.V."/>
            <person name="Motuzova O.V."/>
            <person name="Kafarskaia L.I."/>
            <person name="Khokhlova E.V."/>
            <person name="Efimov B.A."/>
        </authorList>
    </citation>
    <scope>NUCLEOTIDE SEQUENCE [LARGE SCALE GENOMIC DNA]</scope>
    <source>
        <strain evidence="1 2">627</strain>
    </source>
</reference>
<name>A0ABR4YIJ2_9BACT</name>
<dbReference type="EMBL" id="JRGF01000006">
    <property type="protein sequence ID" value="KHE42082.1"/>
    <property type="molecule type" value="Genomic_DNA"/>
</dbReference>
<evidence type="ECO:0000313" key="2">
    <source>
        <dbReference type="Proteomes" id="UP000030889"/>
    </source>
</evidence>
<accession>A0ABR4YIJ2</accession>